<feature type="domain" description="Zinc finger CHC2-type" evidence="12">
    <location>
        <begin position="35"/>
        <end position="89"/>
    </location>
</feature>
<dbReference type="NCBIfam" id="TIGR01391">
    <property type="entry name" value="dnaG"/>
    <property type="match status" value="1"/>
</dbReference>
<evidence type="ECO:0000256" key="6">
    <source>
        <dbReference type="ARBA" id="ARBA00022723"/>
    </source>
</evidence>
<evidence type="ECO:0000256" key="1">
    <source>
        <dbReference type="ARBA" id="ARBA00022478"/>
    </source>
</evidence>
<protein>
    <recommendedName>
        <fullName evidence="16">DNA primase</fullName>
    </recommendedName>
</protein>
<keyword evidence="4" id="KW-0548">Nucleotidyltransferase</keyword>
<dbReference type="SMART" id="SM00400">
    <property type="entry name" value="ZnF_CHCC"/>
    <property type="match status" value="1"/>
</dbReference>
<dbReference type="GO" id="GO:1990077">
    <property type="term" value="C:primosome complex"/>
    <property type="evidence" value="ECO:0007669"/>
    <property type="project" value="UniProtKB-KW"/>
</dbReference>
<evidence type="ECO:0000259" key="13">
    <source>
        <dbReference type="SMART" id="SM00493"/>
    </source>
</evidence>
<dbReference type="Gene3D" id="3.90.580.10">
    <property type="entry name" value="Zinc finger, CHC2-type domain"/>
    <property type="match status" value="1"/>
</dbReference>
<dbReference type="RefSeq" id="WP_189516843.1">
    <property type="nucleotide sequence ID" value="NZ_BMXG01000025.1"/>
</dbReference>
<evidence type="ECO:0000313" key="15">
    <source>
        <dbReference type="Proteomes" id="UP000642829"/>
    </source>
</evidence>
<evidence type="ECO:0000256" key="7">
    <source>
        <dbReference type="ARBA" id="ARBA00022771"/>
    </source>
</evidence>
<dbReference type="Pfam" id="PF13155">
    <property type="entry name" value="Toprim_2"/>
    <property type="match status" value="1"/>
</dbReference>
<dbReference type="GO" id="GO:0003677">
    <property type="term" value="F:DNA binding"/>
    <property type="evidence" value="ECO:0007669"/>
    <property type="project" value="UniProtKB-KW"/>
</dbReference>
<dbReference type="SUPFAM" id="SSF57783">
    <property type="entry name" value="Zinc beta-ribbon"/>
    <property type="match status" value="1"/>
</dbReference>
<dbReference type="InterPro" id="IPR006171">
    <property type="entry name" value="TOPRIM_dom"/>
</dbReference>
<dbReference type="GO" id="GO:0006269">
    <property type="term" value="P:DNA replication, synthesis of primer"/>
    <property type="evidence" value="ECO:0007669"/>
    <property type="project" value="UniProtKB-KW"/>
</dbReference>
<dbReference type="GO" id="GO:0005737">
    <property type="term" value="C:cytoplasm"/>
    <property type="evidence" value="ECO:0007669"/>
    <property type="project" value="TreeGrafter"/>
</dbReference>
<dbReference type="GO" id="GO:0003899">
    <property type="term" value="F:DNA-directed RNA polymerase activity"/>
    <property type="evidence" value="ECO:0007669"/>
    <property type="project" value="InterPro"/>
</dbReference>
<dbReference type="AlphaFoldDB" id="A0A8J3DMF0"/>
<dbReference type="InterPro" id="IPR050219">
    <property type="entry name" value="DnaG_primase"/>
</dbReference>
<dbReference type="CDD" id="cd03364">
    <property type="entry name" value="TOPRIM_DnaG_primases"/>
    <property type="match status" value="1"/>
</dbReference>
<dbReference type="InterPro" id="IPR037068">
    <property type="entry name" value="DNA_primase_core_N_sf"/>
</dbReference>
<evidence type="ECO:0008006" key="16">
    <source>
        <dbReference type="Google" id="ProtNLM"/>
    </source>
</evidence>
<feature type="domain" description="Toprim" evidence="13">
    <location>
        <begin position="271"/>
        <end position="342"/>
    </location>
</feature>
<evidence type="ECO:0000256" key="8">
    <source>
        <dbReference type="ARBA" id="ARBA00022833"/>
    </source>
</evidence>
<keyword evidence="5" id="KW-0235">DNA replication</keyword>
<dbReference type="InterPro" id="IPR006295">
    <property type="entry name" value="DNA_primase_DnaG"/>
</dbReference>
<keyword evidence="7" id="KW-0863">Zinc-finger</keyword>
<keyword evidence="10" id="KW-0238">DNA-binding</keyword>
<evidence type="ECO:0000313" key="14">
    <source>
        <dbReference type="EMBL" id="GHC11233.1"/>
    </source>
</evidence>
<dbReference type="PANTHER" id="PTHR30313:SF2">
    <property type="entry name" value="DNA PRIMASE"/>
    <property type="match status" value="1"/>
</dbReference>
<keyword evidence="15" id="KW-1185">Reference proteome</keyword>
<dbReference type="Gene3D" id="3.90.980.10">
    <property type="entry name" value="DNA primase, catalytic core, N-terminal domain"/>
    <property type="match status" value="1"/>
</dbReference>
<evidence type="ECO:0000256" key="9">
    <source>
        <dbReference type="ARBA" id="ARBA00022842"/>
    </source>
</evidence>
<dbReference type="GO" id="GO:0000428">
    <property type="term" value="C:DNA-directed RNA polymerase complex"/>
    <property type="evidence" value="ECO:0007669"/>
    <property type="project" value="UniProtKB-KW"/>
</dbReference>
<keyword evidence="3" id="KW-0808">Transferase</keyword>
<keyword evidence="2" id="KW-0639">Primosome</keyword>
<dbReference type="Pfam" id="PF08275">
    <property type="entry name" value="DNAG_N"/>
    <property type="match status" value="1"/>
</dbReference>
<keyword evidence="11" id="KW-0804">Transcription</keyword>
<accession>A0A8J3DMF0</accession>
<dbReference type="PANTHER" id="PTHR30313">
    <property type="entry name" value="DNA PRIMASE"/>
    <property type="match status" value="1"/>
</dbReference>
<dbReference type="Proteomes" id="UP000642829">
    <property type="component" value="Unassembled WGS sequence"/>
</dbReference>
<organism evidence="14 15">
    <name type="scientific">Cerasicoccus arenae</name>
    <dbReference type="NCBI Taxonomy" id="424488"/>
    <lineage>
        <taxon>Bacteria</taxon>
        <taxon>Pseudomonadati</taxon>
        <taxon>Verrucomicrobiota</taxon>
        <taxon>Opitutia</taxon>
        <taxon>Puniceicoccales</taxon>
        <taxon>Cerasicoccaceae</taxon>
        <taxon>Cerasicoccus</taxon>
    </lineage>
</organism>
<dbReference type="InterPro" id="IPR013264">
    <property type="entry name" value="DNAG_N"/>
</dbReference>
<evidence type="ECO:0000256" key="5">
    <source>
        <dbReference type="ARBA" id="ARBA00022705"/>
    </source>
</evidence>
<reference evidence="14" key="2">
    <citation type="submission" date="2020-09" db="EMBL/GenBank/DDBJ databases">
        <authorList>
            <person name="Sun Q."/>
            <person name="Kim S."/>
        </authorList>
    </citation>
    <scope>NUCLEOTIDE SEQUENCE</scope>
    <source>
        <strain evidence="14">KCTC 12870</strain>
    </source>
</reference>
<evidence type="ECO:0000256" key="11">
    <source>
        <dbReference type="ARBA" id="ARBA00023163"/>
    </source>
</evidence>
<comment type="caution">
    <text evidence="14">The sequence shown here is derived from an EMBL/GenBank/DDBJ whole genome shotgun (WGS) entry which is preliminary data.</text>
</comment>
<dbReference type="GO" id="GO:0008270">
    <property type="term" value="F:zinc ion binding"/>
    <property type="evidence" value="ECO:0007669"/>
    <property type="project" value="UniProtKB-KW"/>
</dbReference>
<evidence type="ECO:0000256" key="10">
    <source>
        <dbReference type="ARBA" id="ARBA00023125"/>
    </source>
</evidence>
<evidence type="ECO:0000256" key="3">
    <source>
        <dbReference type="ARBA" id="ARBA00022679"/>
    </source>
</evidence>
<evidence type="ECO:0000259" key="12">
    <source>
        <dbReference type="SMART" id="SM00400"/>
    </source>
</evidence>
<evidence type="ECO:0000256" key="4">
    <source>
        <dbReference type="ARBA" id="ARBA00022695"/>
    </source>
</evidence>
<keyword evidence="6" id="KW-0479">Metal-binding</keyword>
<evidence type="ECO:0000256" key="2">
    <source>
        <dbReference type="ARBA" id="ARBA00022515"/>
    </source>
</evidence>
<dbReference type="InterPro" id="IPR036977">
    <property type="entry name" value="DNA_primase_Znf_CHC2"/>
</dbReference>
<proteinExistence type="predicted"/>
<keyword evidence="1" id="KW-0240">DNA-directed RNA polymerase</keyword>
<reference evidence="14" key="1">
    <citation type="journal article" date="2014" name="Int. J. Syst. Evol. Microbiol.">
        <title>Complete genome sequence of Corynebacterium casei LMG S-19264T (=DSM 44701T), isolated from a smear-ripened cheese.</title>
        <authorList>
            <consortium name="US DOE Joint Genome Institute (JGI-PGF)"/>
            <person name="Walter F."/>
            <person name="Albersmeier A."/>
            <person name="Kalinowski J."/>
            <person name="Ruckert C."/>
        </authorList>
    </citation>
    <scope>NUCLEOTIDE SEQUENCE</scope>
    <source>
        <strain evidence="14">KCTC 12870</strain>
    </source>
</reference>
<name>A0A8J3DMF0_9BACT</name>
<dbReference type="SUPFAM" id="SSF56731">
    <property type="entry name" value="DNA primase core"/>
    <property type="match status" value="1"/>
</dbReference>
<dbReference type="Gene3D" id="3.40.1360.10">
    <property type="match status" value="1"/>
</dbReference>
<keyword evidence="8" id="KW-0862">Zinc</keyword>
<dbReference type="SMART" id="SM00493">
    <property type="entry name" value="TOPRIM"/>
    <property type="match status" value="1"/>
</dbReference>
<sequence>MPRIARSCIETIRQQVSLVDVAGAYTQMKRAGAQWRGLSPFNTEKTPSFYVHPEKNVFHDYSSGNAGDLFRFVMLKENLGFNDAIEFIASRYNVPLEYDNDGAPPERASLRKELFTLHEVAVDYFHRAFFADHPEAEFIRQYWTEKRHFPIEVAREFKIGLAPSNGDGFVKYIVDKGFSMEALKACGLLYIFDNARDASRARARFRGRLMIPIRDIQGRVIAFTARQTDLTPDDDSSKEAKYVNSPETPIFYKSGVLFGLDHARQHIDESKAFVLVEGQLDCLRCFEQGVHTAVAPQGTAITEQQLGLLRKYTPKLEVLLDGDRAGQKGAMRMLPLALAAGLEVYFLPLPTGLDPDDLLRDGGGGGARRTP</sequence>
<dbReference type="EMBL" id="BMXG01000025">
    <property type="protein sequence ID" value="GHC11233.1"/>
    <property type="molecule type" value="Genomic_DNA"/>
</dbReference>
<dbReference type="InterPro" id="IPR002694">
    <property type="entry name" value="Znf_CHC2"/>
</dbReference>
<dbReference type="InterPro" id="IPR034151">
    <property type="entry name" value="TOPRIM_DnaG_bac"/>
</dbReference>
<gene>
    <name evidence="14" type="ORF">GCM10007047_30690</name>
</gene>
<keyword evidence="9" id="KW-0460">Magnesium</keyword>
<dbReference type="Pfam" id="PF01807">
    <property type="entry name" value="Zn_ribbon_DnaG"/>
    <property type="match status" value="1"/>
</dbReference>